<dbReference type="PATRIC" id="fig|1235787.3.peg.2143"/>
<sequence>MATKKKTAKTEDVAVELKLVEESVEQKDVQAVDKAVDAVEELAPARSVQDHVTVVIPYCKEFAQGKELLFALRSWQKNVRFGINVVVIGDREDWFSEEITFIEHNRVSDNAQVDTLAKLKVAMESPEVTGRFIWTNDDIYVMNPIDLAHVALPKVNGMLVPLRFKGLYAENMKRTKELLEKSQLPCLNYGTHTPMLLDKGCLAAMFERFPELEEGGYLFTSVYYNSLPYPTQPVYLNWPTDQVLLPVVSQKPDEKKVLDLLSRKMFMNNAVSGYSPWLEKFLEGVFPEPSDFEG</sequence>
<dbReference type="HOGENOM" id="CLU_955331_0_0_10"/>
<gene>
    <name evidence="1" type="ORF">C801_02112</name>
</gene>
<proteinExistence type="predicted"/>
<evidence type="ECO:0000313" key="2">
    <source>
        <dbReference type="Proteomes" id="UP000014212"/>
    </source>
</evidence>
<dbReference type="Proteomes" id="UP000014212">
    <property type="component" value="Unassembled WGS sequence"/>
</dbReference>
<name>R9HUD7_BACUN</name>
<evidence type="ECO:0000313" key="1">
    <source>
        <dbReference type="EMBL" id="EOS07598.1"/>
    </source>
</evidence>
<protein>
    <submittedName>
        <fullName evidence="1">Uncharacterized protein</fullName>
    </submittedName>
</protein>
<dbReference type="EMBL" id="ASSO01000008">
    <property type="protein sequence ID" value="EOS07598.1"/>
    <property type="molecule type" value="Genomic_DNA"/>
</dbReference>
<reference evidence="1 2" key="1">
    <citation type="submission" date="2013-04" db="EMBL/GenBank/DDBJ databases">
        <title>The Genome Sequence of Bacteroides uniformis dnLKV2.</title>
        <authorList>
            <consortium name="The Broad Institute Genomics Platform"/>
            <consortium name="The Broad Institute Genome Sequencing Center for Infectious Disease"/>
            <person name="Earl A."/>
            <person name="Xavier R."/>
            <person name="Kuhn K."/>
            <person name="Stappenbeck T."/>
            <person name="Walker B."/>
            <person name="Young S."/>
            <person name="Zeng Q."/>
            <person name="Gargeya S."/>
            <person name="Fitzgerald M."/>
            <person name="Haas B."/>
            <person name="Abouelleil A."/>
            <person name="Allen A.W."/>
            <person name="Alvarado L."/>
            <person name="Arachchi H.M."/>
            <person name="Berlin A.M."/>
            <person name="Chapman S.B."/>
            <person name="Gainer-Dewar J."/>
            <person name="Goldberg J."/>
            <person name="Griggs A."/>
            <person name="Gujja S."/>
            <person name="Hansen M."/>
            <person name="Howarth C."/>
            <person name="Imamovic A."/>
            <person name="Ireland A."/>
            <person name="Larimer J."/>
            <person name="McCowan C."/>
            <person name="Murphy C."/>
            <person name="Pearson M."/>
            <person name="Poon T.W."/>
            <person name="Priest M."/>
            <person name="Roberts A."/>
            <person name="Saif S."/>
            <person name="Shea T."/>
            <person name="Sisk P."/>
            <person name="Sykes S."/>
            <person name="Wortman J."/>
            <person name="Nusbaum C."/>
            <person name="Birren B."/>
        </authorList>
    </citation>
    <scope>NUCLEOTIDE SEQUENCE [LARGE SCALE GENOMIC DNA]</scope>
    <source>
        <strain evidence="2">dnLKV2</strain>
    </source>
</reference>
<dbReference type="RefSeq" id="WP_016273242.1">
    <property type="nucleotide sequence ID" value="NZ_KE159486.1"/>
</dbReference>
<comment type="caution">
    <text evidence="1">The sequence shown here is derived from an EMBL/GenBank/DDBJ whole genome shotgun (WGS) entry which is preliminary data.</text>
</comment>
<dbReference type="AlphaFoldDB" id="R9HUD7"/>
<organism evidence="1 2">
    <name type="scientific">Bacteroides uniformis dnLKV2</name>
    <dbReference type="NCBI Taxonomy" id="1235787"/>
    <lineage>
        <taxon>Bacteria</taxon>
        <taxon>Pseudomonadati</taxon>
        <taxon>Bacteroidota</taxon>
        <taxon>Bacteroidia</taxon>
        <taxon>Bacteroidales</taxon>
        <taxon>Bacteroidaceae</taxon>
        <taxon>Bacteroides</taxon>
    </lineage>
</organism>
<accession>R9HUD7</accession>